<name>A0A937LZY7_9GAMM</name>
<dbReference type="InterPro" id="IPR034032">
    <property type="entry name" value="Zn_MMP-like_bac"/>
</dbReference>
<dbReference type="Proteomes" id="UP000705230">
    <property type="component" value="Unassembled WGS sequence"/>
</dbReference>
<dbReference type="Gene3D" id="3.40.390.10">
    <property type="entry name" value="Collagenase (Catalytic Domain)"/>
    <property type="match status" value="1"/>
</dbReference>
<comment type="caution">
    <text evidence="3">The sequence shown here is derived from an EMBL/GenBank/DDBJ whole genome shotgun (WGS) entry which is preliminary data.</text>
</comment>
<reference evidence="3" key="1">
    <citation type="submission" date="2020-10" db="EMBL/GenBank/DDBJ databases">
        <title>Microbiome of the Black Sea water column analyzed by genome centric metagenomics.</title>
        <authorList>
            <person name="Cabello-Yeves P.J."/>
            <person name="Callieri C."/>
            <person name="Picazo A."/>
            <person name="Mehrshad M."/>
            <person name="Haro-Moreno J.M."/>
            <person name="Roda-Garcia J."/>
            <person name="Dzembekova N."/>
            <person name="Slabakova V."/>
            <person name="Slabakova N."/>
            <person name="Moncheva S."/>
            <person name="Rodriguez-Valera F."/>
        </authorList>
    </citation>
    <scope>NUCLEOTIDE SEQUENCE</scope>
    <source>
        <strain evidence="3">BS30m-G43</strain>
    </source>
</reference>
<feature type="domain" description="DUF5117" evidence="2">
    <location>
        <begin position="141"/>
        <end position="330"/>
    </location>
</feature>
<proteinExistence type="predicted"/>
<dbReference type="Pfam" id="PF16313">
    <property type="entry name" value="DUF4953"/>
    <property type="match status" value="1"/>
</dbReference>
<sequence length="832" mass="94992">MKINNIYKYFYLTLIGFVLTGFSETIHAQEDINPRSEEVAKESDAKEEVTDLKECLKNAETNKDKKKCKEDDMSTVEEYIKDEGLVLIEGYLKIYADEDKENYFLQINDNDLDKQFLYFAYVMNAPQGSTLTGGRPSDGIVLEFRNFKTDLIGLYKINTAYIYGDDNNIAKSSVTNITEAFIETFNPVARSEKSVLISVNKFMMSEKIEAISYVPKEYREYISINYGKPNSDKTFINNIFSNKTNTAVEVTFAYENNSPNSDSYSVSAVADPRYLSVTSRHIFIKMPDADFEPRVNDHRIGYFVNKSTDLTSYENFPNFALINKWRLIKKNPDAELSEPIEPIVYWVENSTPEEIIPAVVAGIENWNIAFEEAGFKNAIVAKIQPKDATWDAADYDYNVVRWSSEPDASLLGFGPSVTNPLTGEIISADVVNKLLAVKLGYNYRKLYGYTEDNDPLMQYITNLTLHEVGHTLGLRHNFRGSFKYSPIEIHNKELTGNTIMNSVMDYDPINVAPKGVEQGIFFSTVPGEYDKWAIKFGYTPGLTDDDRKKMLLDSVKPELNFGTDDEAMSYPGNNIDPRTKRYDMSNDPITYASDIIEIIDAKILELPVIFADEDGFNNYTNAFFRFFRTKGRFLETVAQQIGGVYVNKISSVQTDKSILEAVPYEKQKQAMNLLSEKVFSNGSMDYDPKILANLMYERDTRSRSGNNDPDFHSLVLSSQRNILSNILHPEVMKRLVNSGLYGNEYMPDEVLSDLNKAIFVNGEEPDTFKRNLQSTYVDLLIDGFNKGKYDQVSKAEIFKTINDIHSFSRKNKMKSSHYSFIYFKIDKLLKDD</sequence>
<evidence type="ECO:0000259" key="1">
    <source>
        <dbReference type="Pfam" id="PF16313"/>
    </source>
</evidence>
<dbReference type="CDD" id="cd04276">
    <property type="entry name" value="ZnMc_MMP_like_2"/>
    <property type="match status" value="1"/>
</dbReference>
<dbReference type="PANTHER" id="PTHR38478">
    <property type="entry name" value="PEPTIDASE M1A AND M12B"/>
    <property type="match status" value="1"/>
</dbReference>
<dbReference type="Pfam" id="PF17148">
    <property type="entry name" value="DUF5117"/>
    <property type="match status" value="1"/>
</dbReference>
<dbReference type="GO" id="GO:0008237">
    <property type="term" value="F:metallopeptidase activity"/>
    <property type="evidence" value="ECO:0007669"/>
    <property type="project" value="UniProtKB-KW"/>
</dbReference>
<feature type="domain" description="EcxA zinc-binding" evidence="1">
    <location>
        <begin position="456"/>
        <end position="761"/>
    </location>
</feature>
<dbReference type="EMBL" id="JADHSG010000001">
    <property type="protein sequence ID" value="MBL6902712.1"/>
    <property type="molecule type" value="Genomic_DNA"/>
</dbReference>
<dbReference type="InterPro" id="IPR033413">
    <property type="entry name" value="DUF5117"/>
</dbReference>
<keyword evidence="3" id="KW-0482">Metalloprotease</keyword>
<dbReference type="AlphaFoldDB" id="A0A937LZY7"/>
<keyword evidence="3" id="KW-0378">Hydrolase</keyword>
<dbReference type="InterPro" id="IPR032534">
    <property type="entry name" value="EcxA_zinc-bd"/>
</dbReference>
<gene>
    <name evidence="3" type="ORF">ISR29_00735</name>
</gene>
<accession>A0A937LZY7</accession>
<evidence type="ECO:0000313" key="4">
    <source>
        <dbReference type="Proteomes" id="UP000705230"/>
    </source>
</evidence>
<evidence type="ECO:0000313" key="3">
    <source>
        <dbReference type="EMBL" id="MBL6902712.1"/>
    </source>
</evidence>
<organism evidence="3 4">
    <name type="scientific">SAR86 cluster bacterium</name>
    <dbReference type="NCBI Taxonomy" id="2030880"/>
    <lineage>
        <taxon>Bacteria</taxon>
        <taxon>Pseudomonadati</taxon>
        <taxon>Pseudomonadota</taxon>
        <taxon>Gammaproteobacteria</taxon>
        <taxon>SAR86 cluster</taxon>
    </lineage>
</organism>
<dbReference type="PANTHER" id="PTHR38478:SF1">
    <property type="entry name" value="ZINC DEPENDENT METALLOPROTEASE DOMAIN LIPOPROTEIN"/>
    <property type="match status" value="1"/>
</dbReference>
<evidence type="ECO:0000259" key="2">
    <source>
        <dbReference type="Pfam" id="PF17148"/>
    </source>
</evidence>
<protein>
    <submittedName>
        <fullName evidence="3">Zinc-dependent metalloprotease</fullName>
    </submittedName>
</protein>
<keyword evidence="3" id="KW-0645">Protease</keyword>
<dbReference type="InterPro" id="IPR024079">
    <property type="entry name" value="MetalloPept_cat_dom_sf"/>
</dbReference>
<dbReference type="SUPFAM" id="SSF55486">
    <property type="entry name" value="Metalloproteases ('zincins'), catalytic domain"/>
    <property type="match status" value="1"/>
</dbReference>